<dbReference type="EMBL" id="CP011071">
    <property type="protein sequence ID" value="AKA35470.1"/>
    <property type="molecule type" value="Genomic_DNA"/>
</dbReference>
<evidence type="ECO:0000313" key="2">
    <source>
        <dbReference type="Proteomes" id="UP000032726"/>
    </source>
</evidence>
<dbReference type="AlphaFoldDB" id="A0A0D5YT64"/>
<name>A0A0D5YT64_9FLAO</name>
<evidence type="ECO:0000313" key="1">
    <source>
        <dbReference type="EMBL" id="AKA35470.1"/>
    </source>
</evidence>
<dbReference type="HOGENOM" id="CLU_147285_0_0_10"/>
<dbReference type="KEGG" id="mlt:VC82_1865"/>
<dbReference type="OrthoDB" id="1120195at2"/>
<organism evidence="1 2">
    <name type="scientific">Flagellimonas lutaonensis</name>
    <dbReference type="NCBI Taxonomy" id="516051"/>
    <lineage>
        <taxon>Bacteria</taxon>
        <taxon>Pseudomonadati</taxon>
        <taxon>Bacteroidota</taxon>
        <taxon>Flavobacteriia</taxon>
        <taxon>Flavobacteriales</taxon>
        <taxon>Flavobacteriaceae</taxon>
        <taxon>Flagellimonas</taxon>
    </lineage>
</organism>
<accession>A0A0D5YT64</accession>
<sequence length="119" mass="13898">MLPKFSDSDELLGHTKSEGLYHAILDQLNKDFTLANIDLQFGGNTPPKVLKKRLHEKLYVLLLERFSDYLNLMYVIDIPERAFKNIEPTDAVEVAEKVTFLLLGREWQKVWYKKQNKSS</sequence>
<protein>
    <submittedName>
        <fullName evidence="1">Uncharacterized protein</fullName>
    </submittedName>
</protein>
<dbReference type="STRING" id="516051.VC82_1865"/>
<proteinExistence type="predicted"/>
<dbReference type="PATRIC" id="fig|516051.4.peg.1922"/>
<gene>
    <name evidence="1" type="ORF">VC82_1865</name>
</gene>
<keyword evidence="2" id="KW-1185">Reference proteome</keyword>
<reference evidence="1 2" key="1">
    <citation type="submission" date="2015-03" db="EMBL/GenBank/DDBJ databases">
        <title>Complete genome sequence of Muricauda lutaonensis CC-HSB-11T, isolated from a coastal hot spring.</title>
        <authorList>
            <person name="Kim K.M."/>
        </authorList>
    </citation>
    <scope>NUCLEOTIDE SEQUENCE [LARGE SCALE GENOMIC DNA]</scope>
    <source>
        <strain evidence="1 2">CC-HSB-11</strain>
    </source>
</reference>
<dbReference type="Proteomes" id="UP000032726">
    <property type="component" value="Chromosome"/>
</dbReference>
<dbReference type="RefSeq" id="WP_045803354.1">
    <property type="nucleotide sequence ID" value="NZ_CP011071.1"/>
</dbReference>